<evidence type="ECO:0000313" key="4">
    <source>
        <dbReference type="Proteomes" id="UP000216991"/>
    </source>
</evidence>
<protein>
    <recommendedName>
        <fullName evidence="5">DUF2185 domain-containing protein</fullName>
    </recommendedName>
</protein>
<proteinExistence type="predicted"/>
<gene>
    <name evidence="3" type="ORF">CHU93_11470</name>
</gene>
<name>A0A255YF70_9SPHN</name>
<reference evidence="3 4" key="1">
    <citation type="submission" date="2017-07" db="EMBL/GenBank/DDBJ databases">
        <title>Sandarakinorhabdus cyanobacteriorum sp. nov., a novel bacterium isolated from cyanobacterial aggregates in a eutrophic lake.</title>
        <authorList>
            <person name="Cai H."/>
        </authorList>
    </citation>
    <scope>NUCLEOTIDE SEQUENCE [LARGE SCALE GENOMIC DNA]</scope>
    <source>
        <strain evidence="3 4">TH057</strain>
    </source>
</reference>
<dbReference type="Pfam" id="PF09951">
    <property type="entry name" value="Imm33"/>
    <property type="match status" value="1"/>
</dbReference>
<dbReference type="InterPro" id="IPR018689">
    <property type="entry name" value="Imm33_dom"/>
</dbReference>
<dbReference type="Proteomes" id="UP000216991">
    <property type="component" value="Unassembled WGS sequence"/>
</dbReference>
<dbReference type="OrthoDB" id="7187490at2"/>
<evidence type="ECO:0008006" key="5">
    <source>
        <dbReference type="Google" id="ProtNLM"/>
    </source>
</evidence>
<dbReference type="PANTHER" id="PTHR38743:SF2">
    <property type="entry name" value="DUF2185 DOMAIN-CONTAINING PROTEIN"/>
    <property type="match status" value="1"/>
</dbReference>
<evidence type="ECO:0000259" key="1">
    <source>
        <dbReference type="Pfam" id="PF09951"/>
    </source>
</evidence>
<evidence type="ECO:0000313" key="3">
    <source>
        <dbReference type="EMBL" id="OYQ27120.1"/>
    </source>
</evidence>
<sequence>MVRCSMTETGWHLEDPRPIAESARYTFFCPSETECRAVRPGDLVKLIFLYDVPTEEWTVERMWVHVTEAGGEGLAGTLGNKPFESKAPLKHGDLVRFQHHHIVDIVFDKPEEAPPPVSRREYWERCLVDQCVIDGEEPVEYLYREAPDMAQEGDQYPDSGWRIRGRRGDAMDAEYGGREVAYIALGAVLNKDDSWLHLIDTPEGCQFERNFETGEYIRRE</sequence>
<dbReference type="Pfam" id="PF10077">
    <property type="entry name" value="DUF2314"/>
    <property type="match status" value="1"/>
</dbReference>
<feature type="domain" description="DUF2314" evidence="2">
    <location>
        <begin position="43"/>
        <end position="107"/>
    </location>
</feature>
<feature type="domain" description="Immunity protein Imm33" evidence="1">
    <location>
        <begin position="126"/>
        <end position="218"/>
    </location>
</feature>
<comment type="caution">
    <text evidence="3">The sequence shown here is derived from an EMBL/GenBank/DDBJ whole genome shotgun (WGS) entry which is preliminary data.</text>
</comment>
<dbReference type="InterPro" id="IPR018756">
    <property type="entry name" value="DUF2314"/>
</dbReference>
<dbReference type="PANTHER" id="PTHR38743">
    <property type="entry name" value="SIMILAR TO GLYOXYLASE I FAMILY PROTEIN"/>
    <property type="match status" value="1"/>
</dbReference>
<dbReference type="EMBL" id="NOXT01000115">
    <property type="protein sequence ID" value="OYQ27120.1"/>
    <property type="molecule type" value="Genomic_DNA"/>
</dbReference>
<organism evidence="3 4">
    <name type="scientific">Sandarakinorhabdus cyanobacteriorum</name>
    <dbReference type="NCBI Taxonomy" id="1981098"/>
    <lineage>
        <taxon>Bacteria</taxon>
        <taxon>Pseudomonadati</taxon>
        <taxon>Pseudomonadota</taxon>
        <taxon>Alphaproteobacteria</taxon>
        <taxon>Sphingomonadales</taxon>
        <taxon>Sphingosinicellaceae</taxon>
        <taxon>Sandarakinorhabdus</taxon>
    </lineage>
</organism>
<keyword evidence="4" id="KW-1185">Reference proteome</keyword>
<accession>A0A255YF70</accession>
<evidence type="ECO:0000259" key="2">
    <source>
        <dbReference type="Pfam" id="PF10077"/>
    </source>
</evidence>
<dbReference type="AlphaFoldDB" id="A0A255YF70"/>